<dbReference type="InterPro" id="IPR011008">
    <property type="entry name" value="Dimeric_a/b-barrel"/>
</dbReference>
<sequence length="115" mass="12947">MKNFMMIFTGADYAALGLSPDELQSRMGKWFAWGQKMEQAGILRGGEALTPQMRRITGEHRTVTDLTSAEVKEIVGGYYTVEAKDFDAVQEIAQDFPDYDLGGTVEIREVMVFDR</sequence>
<comment type="caution">
    <text evidence="3">The sequence shown here is derived from an EMBL/GenBank/DDBJ whole genome shotgun (WGS) entry which is preliminary data.</text>
</comment>
<feature type="domain" description="YCII-related" evidence="2">
    <location>
        <begin position="16"/>
        <end position="113"/>
    </location>
</feature>
<evidence type="ECO:0000256" key="1">
    <source>
        <dbReference type="ARBA" id="ARBA00007689"/>
    </source>
</evidence>
<dbReference type="AlphaFoldDB" id="A0A842IUC3"/>
<proteinExistence type="inferred from homology"/>
<keyword evidence="4" id="KW-1185">Reference proteome</keyword>
<comment type="similarity">
    <text evidence="1">Belongs to the YciI family.</text>
</comment>
<dbReference type="RefSeq" id="WP_185789036.1">
    <property type="nucleotide sequence ID" value="NZ_JACLCP010000002.1"/>
</dbReference>
<dbReference type="Pfam" id="PF03795">
    <property type="entry name" value="YCII"/>
    <property type="match status" value="1"/>
</dbReference>
<dbReference type="Proteomes" id="UP000533900">
    <property type="component" value="Unassembled WGS sequence"/>
</dbReference>
<dbReference type="PANTHER" id="PTHR35174">
    <property type="entry name" value="BLL7171 PROTEIN-RELATED"/>
    <property type="match status" value="1"/>
</dbReference>
<accession>A0A842IUC3</accession>
<reference evidence="3" key="1">
    <citation type="submission" date="2020-08" db="EMBL/GenBank/DDBJ databases">
        <title>Winogradskyella ouciana sp. nov., isolated from the hadal seawater of the Mariana Trench.</title>
        <authorList>
            <person name="He X."/>
        </authorList>
    </citation>
    <scope>NUCLEOTIDE SEQUENCE [LARGE SCALE GENOMIC DNA]</scope>
    <source>
        <strain evidence="3">KCTC 52348</strain>
    </source>
</reference>
<evidence type="ECO:0000259" key="2">
    <source>
        <dbReference type="Pfam" id="PF03795"/>
    </source>
</evidence>
<evidence type="ECO:0000313" key="3">
    <source>
        <dbReference type="EMBL" id="MBC2845333.1"/>
    </source>
</evidence>
<dbReference type="Gene3D" id="3.30.70.1060">
    <property type="entry name" value="Dimeric alpha+beta barrel"/>
    <property type="match status" value="1"/>
</dbReference>
<protein>
    <recommendedName>
        <fullName evidence="2">YCII-related domain-containing protein</fullName>
    </recommendedName>
</protein>
<organism evidence="3 4">
    <name type="scientific">Winogradskyella flava</name>
    <dbReference type="NCBI Taxonomy" id="1884876"/>
    <lineage>
        <taxon>Bacteria</taxon>
        <taxon>Pseudomonadati</taxon>
        <taxon>Bacteroidota</taxon>
        <taxon>Flavobacteriia</taxon>
        <taxon>Flavobacteriales</taxon>
        <taxon>Flavobacteriaceae</taxon>
        <taxon>Winogradskyella</taxon>
    </lineage>
</organism>
<name>A0A842IUC3_9FLAO</name>
<dbReference type="SUPFAM" id="SSF54909">
    <property type="entry name" value="Dimeric alpha+beta barrel"/>
    <property type="match status" value="1"/>
</dbReference>
<gene>
    <name evidence="3" type="ORF">H7F21_09540</name>
</gene>
<evidence type="ECO:0000313" key="4">
    <source>
        <dbReference type="Proteomes" id="UP000533900"/>
    </source>
</evidence>
<dbReference type="InterPro" id="IPR005545">
    <property type="entry name" value="YCII"/>
</dbReference>
<dbReference type="EMBL" id="JACLCP010000002">
    <property type="protein sequence ID" value="MBC2845333.1"/>
    <property type="molecule type" value="Genomic_DNA"/>
</dbReference>